<dbReference type="AlphaFoldDB" id="A0A2G4YXV7"/>
<evidence type="ECO:0000256" key="2">
    <source>
        <dbReference type="SAM" id="Phobius"/>
    </source>
</evidence>
<dbReference type="InterPro" id="IPR025646">
    <property type="entry name" value="DUF4350"/>
</dbReference>
<evidence type="ECO:0000259" key="3">
    <source>
        <dbReference type="Pfam" id="PF14258"/>
    </source>
</evidence>
<proteinExistence type="predicted"/>
<keyword evidence="2" id="KW-1133">Transmembrane helix</keyword>
<feature type="region of interest" description="Disordered" evidence="1">
    <location>
        <begin position="168"/>
        <end position="201"/>
    </location>
</feature>
<accession>A0A2G4YXV7</accession>
<protein>
    <recommendedName>
        <fullName evidence="3">DUF4350 domain-containing protein</fullName>
    </recommendedName>
</protein>
<organism evidence="4 5">
    <name type="scientific">Paremcibacter congregatus</name>
    <dbReference type="NCBI Taxonomy" id="2043170"/>
    <lineage>
        <taxon>Bacteria</taxon>
        <taxon>Pseudomonadati</taxon>
        <taxon>Pseudomonadota</taxon>
        <taxon>Alphaproteobacteria</taxon>
        <taxon>Emcibacterales</taxon>
        <taxon>Emcibacteraceae</taxon>
        <taxon>Paremcibacter</taxon>
    </lineage>
</organism>
<evidence type="ECO:0000313" key="5">
    <source>
        <dbReference type="Proteomes" id="UP000229730"/>
    </source>
</evidence>
<evidence type="ECO:0000256" key="1">
    <source>
        <dbReference type="SAM" id="MobiDB-lite"/>
    </source>
</evidence>
<feature type="transmembrane region" description="Helical" evidence="2">
    <location>
        <begin position="16"/>
        <end position="37"/>
    </location>
</feature>
<gene>
    <name evidence="4" type="ORF">CRD36_06265</name>
</gene>
<reference evidence="4 5" key="1">
    <citation type="submission" date="2017-10" db="EMBL/GenBank/DDBJ databases">
        <title>Frigbacter circumglobatus gen. nov. sp. nov., isolated from sediment cultured in situ.</title>
        <authorList>
            <person name="Zhao Z."/>
        </authorList>
    </citation>
    <scope>NUCLEOTIDE SEQUENCE [LARGE SCALE GENOMIC DNA]</scope>
    <source>
        <strain evidence="4 5">ZYL</strain>
    </source>
</reference>
<dbReference type="OrthoDB" id="7198805at2"/>
<keyword evidence="5" id="KW-1185">Reference proteome</keyword>
<dbReference type="InParanoid" id="A0A2G4YXV7"/>
<name>A0A2G4YXV7_9PROT</name>
<comment type="caution">
    <text evidence="4">The sequence shown here is derived from an EMBL/GenBank/DDBJ whole genome shotgun (WGS) entry which is preliminary data.</text>
</comment>
<evidence type="ECO:0000313" key="4">
    <source>
        <dbReference type="EMBL" id="PHZ86266.1"/>
    </source>
</evidence>
<feature type="transmembrane region" description="Helical" evidence="2">
    <location>
        <begin position="309"/>
        <end position="330"/>
    </location>
</feature>
<feature type="domain" description="DUF4350" evidence="3">
    <location>
        <begin position="50"/>
        <end position="274"/>
    </location>
</feature>
<keyword evidence="2" id="KW-0812">Transmembrane</keyword>
<sequence length="466" mass="53019">MTVAPSQDQIFSPRTVLILVGVSLFAMLASILVISFGNEQETYTTTRQNSFSVSAIGHKAFVNSLKHQNIPVLISQYKTAERLAPNSILMLLEPDLNFSKPEILEKLLTHETKILVLPKRRGARRGFQNPRWLSKTYLTSYEAPEKILKMVDPLASIYRPYHPRKEKKTLEEDLKTSTEEKTELEKAPNESSGHDPDEVKEEPLDWTVTKIKDMPDLLNPQLMRSDKIEPLLATKDGILVGMMFGDLGTTIVISDPDILSNFGLGRGDNAAIMQYVVDFLRVGNNTIFVDETSHGFTRNPDFIRSAFEYPFIFVTLQVLIFTVLLVWATAQRFGTPQKTKPALKPGKAVLIQNTVNLLNAGDHKPEILVRYVDLTLHAMARRLRVPRHLDEADTIHWLDEYGRKHNVHMEFRVIKHRAQMLNSKTGPRSHSFMDVVHDKPLLQIALHLEKWKQEMLDGSGTDKLNQ</sequence>
<dbReference type="Pfam" id="PF14258">
    <property type="entry name" value="DUF4350"/>
    <property type="match status" value="1"/>
</dbReference>
<dbReference type="RefSeq" id="WP_099471850.1">
    <property type="nucleotide sequence ID" value="NZ_CP041025.1"/>
</dbReference>
<dbReference type="EMBL" id="PDEM01000009">
    <property type="protein sequence ID" value="PHZ86266.1"/>
    <property type="molecule type" value="Genomic_DNA"/>
</dbReference>
<keyword evidence="2" id="KW-0472">Membrane</keyword>
<dbReference type="Proteomes" id="UP000229730">
    <property type="component" value="Unassembled WGS sequence"/>
</dbReference>